<feature type="transmembrane region" description="Helical" evidence="13">
    <location>
        <begin position="301"/>
        <end position="321"/>
    </location>
</feature>
<evidence type="ECO:0000256" key="8">
    <source>
        <dbReference type="ARBA" id="ARBA00023065"/>
    </source>
</evidence>
<dbReference type="InterPro" id="IPR002523">
    <property type="entry name" value="MgTranspt_CorA/ZnTranspt_ZntB"/>
</dbReference>
<gene>
    <name evidence="14" type="ORF">JCR33_18155</name>
</gene>
<evidence type="ECO:0000313" key="15">
    <source>
        <dbReference type="Proteomes" id="UP000609531"/>
    </source>
</evidence>
<keyword evidence="4" id="KW-1003">Cell membrane</keyword>
<dbReference type="RefSeq" id="WP_198883537.1">
    <property type="nucleotide sequence ID" value="NZ_JAEKJA010000018.1"/>
</dbReference>
<reference evidence="14" key="1">
    <citation type="submission" date="2020-12" db="EMBL/GenBank/DDBJ databases">
        <title>Bacterial taxonomy.</title>
        <authorList>
            <person name="Pan X."/>
        </authorList>
    </citation>
    <scope>NUCLEOTIDE SEQUENCE</scope>
    <source>
        <strain evidence="14">B2012</strain>
    </source>
</reference>
<evidence type="ECO:0000256" key="6">
    <source>
        <dbReference type="ARBA" id="ARBA00022842"/>
    </source>
</evidence>
<protein>
    <recommendedName>
        <fullName evidence="16">Magnesium transporter</fullName>
    </recommendedName>
</protein>
<evidence type="ECO:0000256" key="1">
    <source>
        <dbReference type="ARBA" id="ARBA00004651"/>
    </source>
</evidence>
<dbReference type="FunFam" id="1.20.58.340:FF:000004">
    <property type="entry name" value="Magnesium transport protein CorA"/>
    <property type="match status" value="1"/>
</dbReference>
<dbReference type="SUPFAM" id="SSF144083">
    <property type="entry name" value="Magnesium transport protein CorA, transmembrane region"/>
    <property type="match status" value="1"/>
</dbReference>
<dbReference type="PANTHER" id="PTHR46494">
    <property type="entry name" value="CORA FAMILY METAL ION TRANSPORTER (EUROFUNG)"/>
    <property type="match status" value="1"/>
</dbReference>
<keyword evidence="7 13" id="KW-1133">Transmembrane helix</keyword>
<evidence type="ECO:0000256" key="3">
    <source>
        <dbReference type="ARBA" id="ARBA00022448"/>
    </source>
</evidence>
<keyword evidence="12" id="KW-0175">Coiled coil</keyword>
<dbReference type="InterPro" id="IPR045863">
    <property type="entry name" value="CorA_TM1_TM2"/>
</dbReference>
<comment type="similarity">
    <text evidence="2">Belongs to the CorA metal ion transporter (MIT) (TC 1.A.35) family.</text>
</comment>
<evidence type="ECO:0000256" key="10">
    <source>
        <dbReference type="ARBA" id="ARBA00034269"/>
    </source>
</evidence>
<keyword evidence="3" id="KW-0813">Transport</keyword>
<accession>A0A934IJ37</accession>
<dbReference type="GO" id="GO:0050897">
    <property type="term" value="F:cobalt ion binding"/>
    <property type="evidence" value="ECO:0007669"/>
    <property type="project" value="TreeGrafter"/>
</dbReference>
<feature type="coiled-coil region" evidence="12">
    <location>
        <begin position="135"/>
        <end position="162"/>
    </location>
</feature>
<feature type="transmembrane region" description="Helical" evidence="13">
    <location>
        <begin position="267"/>
        <end position="289"/>
    </location>
</feature>
<evidence type="ECO:0000256" key="12">
    <source>
        <dbReference type="SAM" id="Coils"/>
    </source>
</evidence>
<evidence type="ECO:0008006" key="16">
    <source>
        <dbReference type="Google" id="ProtNLM"/>
    </source>
</evidence>
<dbReference type="PANTHER" id="PTHR46494:SF1">
    <property type="entry name" value="CORA FAMILY METAL ION TRANSPORTER (EUROFUNG)"/>
    <property type="match status" value="1"/>
</dbReference>
<evidence type="ECO:0000256" key="11">
    <source>
        <dbReference type="ARBA" id="ARBA00045497"/>
    </source>
</evidence>
<comment type="subcellular location">
    <subcellularLocation>
        <location evidence="1">Cell membrane</location>
        <topology evidence="1">Multi-pass membrane protein</topology>
    </subcellularLocation>
</comment>
<dbReference type="GO" id="GO:0000287">
    <property type="term" value="F:magnesium ion binding"/>
    <property type="evidence" value="ECO:0007669"/>
    <property type="project" value="TreeGrafter"/>
</dbReference>
<dbReference type="Pfam" id="PF01544">
    <property type="entry name" value="CorA"/>
    <property type="match status" value="1"/>
</dbReference>
<comment type="caution">
    <text evidence="14">The sequence shown here is derived from an EMBL/GenBank/DDBJ whole genome shotgun (WGS) entry which is preliminary data.</text>
</comment>
<proteinExistence type="inferred from homology"/>
<evidence type="ECO:0000256" key="4">
    <source>
        <dbReference type="ARBA" id="ARBA00022475"/>
    </source>
</evidence>
<dbReference type="Proteomes" id="UP000609531">
    <property type="component" value="Unassembled WGS sequence"/>
</dbReference>
<evidence type="ECO:0000256" key="5">
    <source>
        <dbReference type="ARBA" id="ARBA00022692"/>
    </source>
</evidence>
<name>A0A934IJ37_9HYPH</name>
<dbReference type="GO" id="GO:0005886">
    <property type="term" value="C:plasma membrane"/>
    <property type="evidence" value="ECO:0007669"/>
    <property type="project" value="UniProtKB-SubCell"/>
</dbReference>
<keyword evidence="6" id="KW-0460">Magnesium</keyword>
<keyword evidence="5 13" id="KW-0812">Transmembrane</keyword>
<evidence type="ECO:0000256" key="13">
    <source>
        <dbReference type="SAM" id="Phobius"/>
    </source>
</evidence>
<evidence type="ECO:0000256" key="7">
    <source>
        <dbReference type="ARBA" id="ARBA00022989"/>
    </source>
</evidence>
<keyword evidence="15" id="KW-1185">Reference proteome</keyword>
<evidence type="ECO:0000313" key="14">
    <source>
        <dbReference type="EMBL" id="MBJ3777634.1"/>
    </source>
</evidence>
<dbReference type="GO" id="GO:0015095">
    <property type="term" value="F:magnesium ion transmembrane transporter activity"/>
    <property type="evidence" value="ECO:0007669"/>
    <property type="project" value="TreeGrafter"/>
</dbReference>
<keyword evidence="9 13" id="KW-0472">Membrane</keyword>
<dbReference type="InterPro" id="IPR045861">
    <property type="entry name" value="CorA_cytoplasmic_dom"/>
</dbReference>
<dbReference type="GO" id="GO:0015087">
    <property type="term" value="F:cobalt ion transmembrane transporter activity"/>
    <property type="evidence" value="ECO:0007669"/>
    <property type="project" value="TreeGrafter"/>
</dbReference>
<evidence type="ECO:0000256" key="9">
    <source>
        <dbReference type="ARBA" id="ARBA00023136"/>
    </source>
</evidence>
<evidence type="ECO:0000256" key="2">
    <source>
        <dbReference type="ARBA" id="ARBA00009765"/>
    </source>
</evidence>
<dbReference type="EMBL" id="JAEKJA010000018">
    <property type="protein sequence ID" value="MBJ3777634.1"/>
    <property type="molecule type" value="Genomic_DNA"/>
</dbReference>
<dbReference type="Gene3D" id="1.20.58.340">
    <property type="entry name" value="Magnesium transport protein CorA, transmembrane region"/>
    <property type="match status" value="2"/>
</dbReference>
<dbReference type="AlphaFoldDB" id="A0A934IJ37"/>
<keyword evidence="8" id="KW-0406">Ion transport</keyword>
<organism evidence="14 15">
    <name type="scientific">Acuticoccus mangrovi</name>
    <dbReference type="NCBI Taxonomy" id="2796142"/>
    <lineage>
        <taxon>Bacteria</taxon>
        <taxon>Pseudomonadati</taxon>
        <taxon>Pseudomonadota</taxon>
        <taxon>Alphaproteobacteria</taxon>
        <taxon>Hyphomicrobiales</taxon>
        <taxon>Amorphaceae</taxon>
        <taxon>Acuticoccus</taxon>
    </lineage>
</organism>
<comment type="function">
    <text evidence="11">Mediates influx of magnesium ions. Alternates between open and closed states. Activated by low cytoplasmic Mg(2+) levels. Inactive when cytoplasmic Mg(2+) levels are high.</text>
</comment>
<sequence length="325" mass="36420">MITAYIHDGAHIDRLVDPDLSGLDRDRVVWIDLVAPPFDEIARVERYLGVDVPTRDQFDRVDIASRLVATDAALMMGYSTIADDGDRVAQVPITCVLDDEQILTIRPAGCASFDGLDPKALVATGAIPNPRRVFFALLSANIDHLADRLEQLRNEIDRILIEVFGEQDAQPRTGREVHAMIKALGFHGSQLLKMEDSLIGLRRLVTFMKQHSDRLAKDRHDIATLNAMIEDVRILNELAEALDGKVDFLLDGMLGLIDLDQNQIMKIISILAALFLPATLISSIFGMNFTNMPELRWHDGFVFAVGLMVGSAVLMAIFFRWRRWM</sequence>
<dbReference type="SUPFAM" id="SSF143865">
    <property type="entry name" value="CorA soluble domain-like"/>
    <property type="match status" value="1"/>
</dbReference>
<comment type="catalytic activity">
    <reaction evidence="10">
        <text>Mg(2+)(in) = Mg(2+)(out)</text>
        <dbReference type="Rhea" id="RHEA:29827"/>
        <dbReference type="ChEBI" id="CHEBI:18420"/>
    </reaction>
</comment>